<feature type="domain" description="Tyrosine-protein phosphatase" evidence="5">
    <location>
        <begin position="223"/>
        <end position="363"/>
    </location>
</feature>
<organism evidence="7 8">
    <name type="scientific">Blomia tropicalis</name>
    <name type="common">Mite</name>
    <dbReference type="NCBI Taxonomy" id="40697"/>
    <lineage>
        <taxon>Eukaryota</taxon>
        <taxon>Metazoa</taxon>
        <taxon>Ecdysozoa</taxon>
        <taxon>Arthropoda</taxon>
        <taxon>Chelicerata</taxon>
        <taxon>Arachnida</taxon>
        <taxon>Acari</taxon>
        <taxon>Acariformes</taxon>
        <taxon>Sarcoptiformes</taxon>
        <taxon>Astigmata</taxon>
        <taxon>Glycyphagoidea</taxon>
        <taxon>Echimyopodidae</taxon>
        <taxon>Blomia</taxon>
    </lineage>
</organism>
<dbReference type="PANTHER" id="PTHR45961:SF6">
    <property type="entry name" value="IP21249P"/>
    <property type="match status" value="1"/>
</dbReference>
<dbReference type="PROSITE" id="PS50056">
    <property type="entry name" value="TYR_PHOSPHATASE_2"/>
    <property type="match status" value="1"/>
</dbReference>
<protein>
    <submittedName>
        <fullName evidence="7">Uncharacterized protein</fullName>
    </submittedName>
</protein>
<dbReference type="PROSITE" id="PS00383">
    <property type="entry name" value="TYR_PHOSPHATASE_1"/>
    <property type="match status" value="1"/>
</dbReference>
<reference evidence="7" key="1">
    <citation type="submission" date="2022-12" db="EMBL/GenBank/DDBJ databases">
        <title>Genome assemblies of Blomia tropicalis.</title>
        <authorList>
            <person name="Cui Y."/>
        </authorList>
    </citation>
    <scope>NUCLEOTIDE SEQUENCE</scope>
    <source>
        <tissue evidence="7">Adult mites</tissue>
    </source>
</reference>
<evidence type="ECO:0000313" key="7">
    <source>
        <dbReference type="EMBL" id="KAJ6222404.1"/>
    </source>
</evidence>
<dbReference type="GO" id="GO:0005737">
    <property type="term" value="C:cytoplasm"/>
    <property type="evidence" value="ECO:0007669"/>
    <property type="project" value="TreeGrafter"/>
</dbReference>
<dbReference type="Pfam" id="PF00782">
    <property type="entry name" value="DSPc"/>
    <property type="match status" value="1"/>
</dbReference>
<dbReference type="SMART" id="SM00195">
    <property type="entry name" value="DSPc"/>
    <property type="match status" value="1"/>
</dbReference>
<dbReference type="GO" id="GO:0004721">
    <property type="term" value="F:phosphoprotein phosphatase activity"/>
    <property type="evidence" value="ECO:0007669"/>
    <property type="project" value="UniProtKB-KW"/>
</dbReference>
<sequence>MGTCCFAPTQESISLTPKHKINATKCSKKFPSGKQYNIKANTNSRSKTITYSGSNAVSSSSKTARHFRSMDMSKMKVASLSGENGVPSSSTARSLPTSGSKCSTALTSNMPTSLLLFNAASCSTTISSAKSVAQIKEEFKFMDQYSPLLTLLCKANSAEERKLILANTRLGRDQTLTRSRSGADICSLVISTHDLLTRRRVEKQRKGPLPPDHRTIIQPPFSNMDLIVSTIYLTGMYGLTKENFRDCKIGLVINATIEYPLIRSSTVESYRVPVEDDPDDNISIYFEDVVDLIESMRRNGRSTVIHCAAGVSRSATIVLAYLLKYSNLTLHEAFILTYATRPCIRPNMAFFRSLTEFERKYPKEDSNRTYMVEVKDATTGLTVCVPDFYPEEYPLLYQKALQKLQYKPRTPNADSRNNNNVKNSQQK</sequence>
<name>A0A9Q0MB59_BLOTA</name>
<dbReference type="InterPro" id="IPR016130">
    <property type="entry name" value="Tyr_Pase_AS"/>
</dbReference>
<evidence type="ECO:0000256" key="1">
    <source>
        <dbReference type="ARBA" id="ARBA00008601"/>
    </source>
</evidence>
<comment type="caution">
    <text evidence="7">The sequence shown here is derived from an EMBL/GenBank/DDBJ whole genome shotgun (WGS) entry which is preliminary data.</text>
</comment>
<accession>A0A9Q0MB59</accession>
<feature type="compositionally biased region" description="Polar residues" evidence="4">
    <location>
        <begin position="86"/>
        <end position="99"/>
    </location>
</feature>
<keyword evidence="3" id="KW-0904">Protein phosphatase</keyword>
<gene>
    <name evidence="7" type="ORF">RDWZM_000949</name>
</gene>
<feature type="compositionally biased region" description="Polar residues" evidence="4">
    <location>
        <begin position="412"/>
        <end position="427"/>
    </location>
</feature>
<feature type="region of interest" description="Disordered" evidence="4">
    <location>
        <begin position="79"/>
        <end position="99"/>
    </location>
</feature>
<evidence type="ECO:0000256" key="4">
    <source>
        <dbReference type="SAM" id="MobiDB-lite"/>
    </source>
</evidence>
<evidence type="ECO:0000256" key="2">
    <source>
        <dbReference type="ARBA" id="ARBA00022801"/>
    </source>
</evidence>
<dbReference type="SUPFAM" id="SSF52799">
    <property type="entry name" value="(Phosphotyrosine protein) phosphatases II"/>
    <property type="match status" value="1"/>
</dbReference>
<keyword evidence="2" id="KW-0378">Hydrolase</keyword>
<dbReference type="PANTHER" id="PTHR45961">
    <property type="entry name" value="IP21249P"/>
    <property type="match status" value="1"/>
</dbReference>
<evidence type="ECO:0000256" key="3">
    <source>
        <dbReference type="ARBA" id="ARBA00022912"/>
    </source>
</evidence>
<comment type="similarity">
    <text evidence="1">Belongs to the protein-tyrosine phosphatase family. Non-receptor class dual specificity subfamily.</text>
</comment>
<evidence type="ECO:0000259" key="5">
    <source>
        <dbReference type="PROSITE" id="PS50054"/>
    </source>
</evidence>
<evidence type="ECO:0000259" key="6">
    <source>
        <dbReference type="PROSITE" id="PS50056"/>
    </source>
</evidence>
<dbReference type="InterPro" id="IPR000340">
    <property type="entry name" value="Dual-sp_phosphatase_cat-dom"/>
</dbReference>
<dbReference type="InterPro" id="IPR020422">
    <property type="entry name" value="TYR_PHOSPHATASE_DUAL_dom"/>
</dbReference>
<dbReference type="Gene3D" id="3.90.190.10">
    <property type="entry name" value="Protein tyrosine phosphatase superfamily"/>
    <property type="match status" value="1"/>
</dbReference>
<dbReference type="AlphaFoldDB" id="A0A9Q0MB59"/>
<feature type="region of interest" description="Disordered" evidence="4">
    <location>
        <begin position="408"/>
        <end position="427"/>
    </location>
</feature>
<proteinExistence type="inferred from homology"/>
<dbReference type="InterPro" id="IPR029021">
    <property type="entry name" value="Prot-tyrosine_phosphatase-like"/>
</dbReference>
<evidence type="ECO:0000313" key="8">
    <source>
        <dbReference type="Proteomes" id="UP001142055"/>
    </source>
</evidence>
<dbReference type="Proteomes" id="UP001142055">
    <property type="component" value="Chromosome 1"/>
</dbReference>
<dbReference type="EMBL" id="JAPWDV010000001">
    <property type="protein sequence ID" value="KAJ6222404.1"/>
    <property type="molecule type" value="Genomic_DNA"/>
</dbReference>
<dbReference type="PROSITE" id="PS50054">
    <property type="entry name" value="TYR_PHOSPHATASE_DUAL"/>
    <property type="match status" value="1"/>
</dbReference>
<dbReference type="InterPro" id="IPR052103">
    <property type="entry name" value="Dual_spec_Phospatases"/>
</dbReference>
<feature type="domain" description="Tyrosine specific protein phosphatases" evidence="6">
    <location>
        <begin position="287"/>
        <end position="342"/>
    </location>
</feature>
<keyword evidence="8" id="KW-1185">Reference proteome</keyword>
<dbReference type="InterPro" id="IPR000387">
    <property type="entry name" value="Tyr_Pase_dom"/>
</dbReference>